<gene>
    <name evidence="3" type="ORF">Tco_0954796</name>
</gene>
<feature type="region of interest" description="Disordered" evidence="2">
    <location>
        <begin position="60"/>
        <end position="173"/>
    </location>
</feature>
<evidence type="ECO:0000256" key="1">
    <source>
        <dbReference type="SAM" id="Coils"/>
    </source>
</evidence>
<feature type="compositionally biased region" description="Acidic residues" evidence="2">
    <location>
        <begin position="103"/>
        <end position="126"/>
    </location>
</feature>
<name>A0ABQ5E5D5_9ASTR</name>
<reference evidence="3" key="2">
    <citation type="submission" date="2022-01" db="EMBL/GenBank/DDBJ databases">
        <authorList>
            <person name="Yamashiro T."/>
            <person name="Shiraishi A."/>
            <person name="Satake H."/>
            <person name="Nakayama K."/>
        </authorList>
    </citation>
    <scope>NUCLEOTIDE SEQUENCE</scope>
</reference>
<accession>A0ABQ5E5D5</accession>
<feature type="region of interest" description="Disordered" evidence="2">
    <location>
        <begin position="1"/>
        <end position="25"/>
    </location>
</feature>
<organism evidence="3 4">
    <name type="scientific">Tanacetum coccineum</name>
    <dbReference type="NCBI Taxonomy" id="301880"/>
    <lineage>
        <taxon>Eukaryota</taxon>
        <taxon>Viridiplantae</taxon>
        <taxon>Streptophyta</taxon>
        <taxon>Embryophyta</taxon>
        <taxon>Tracheophyta</taxon>
        <taxon>Spermatophyta</taxon>
        <taxon>Magnoliopsida</taxon>
        <taxon>eudicotyledons</taxon>
        <taxon>Gunneridae</taxon>
        <taxon>Pentapetalae</taxon>
        <taxon>asterids</taxon>
        <taxon>campanulids</taxon>
        <taxon>Asterales</taxon>
        <taxon>Asteraceae</taxon>
        <taxon>Asteroideae</taxon>
        <taxon>Anthemideae</taxon>
        <taxon>Anthemidinae</taxon>
        <taxon>Tanacetum</taxon>
    </lineage>
</organism>
<comment type="caution">
    <text evidence="3">The sequence shown here is derived from an EMBL/GenBank/DDBJ whole genome shotgun (WGS) entry which is preliminary data.</text>
</comment>
<feature type="coiled-coil region" evidence="1">
    <location>
        <begin position="281"/>
        <end position="326"/>
    </location>
</feature>
<dbReference type="Proteomes" id="UP001151760">
    <property type="component" value="Unassembled WGS sequence"/>
</dbReference>
<evidence type="ECO:0000313" key="3">
    <source>
        <dbReference type="EMBL" id="GJT46081.1"/>
    </source>
</evidence>
<evidence type="ECO:0000256" key="2">
    <source>
        <dbReference type="SAM" id="MobiDB-lite"/>
    </source>
</evidence>
<proteinExistence type="predicted"/>
<feature type="compositionally biased region" description="Polar residues" evidence="2">
    <location>
        <begin position="1"/>
        <end position="20"/>
    </location>
</feature>
<protein>
    <submittedName>
        <fullName evidence="3">Uncharacterized protein</fullName>
    </submittedName>
</protein>
<sequence length="620" mass="69678">MSLSESHATVTYTSISSAERSWSIPGMDPYEEAALQAPEQAPPSLDYVLGLEYLKYLSPSDDEIPVEDQPLPSDASPTALSPGYVADSDLDEDLKEDPADYPIDGEDDEEEESSKDNDDDDDEEEEHLAPADSTLPAIDPVPLAEKTKPFETDESVATPPPPRSPQTIYASIPTPPLPLPSPLTLLSSLLPHIPSPSLPVPSPPLLLPSADCKSDIPKADMPFRKRLCLIAPAPRFEVGESSAVATARQTRLDFTYGSEYAFIDTLDTSIKDAEERSPTTLEDVDERVTDLATTLRQETDEMYVQHEDAQDDRAFLRAQINMLRRDRAQEARITSLEAQTMTLQTQHGRMEWQSDDIKYCYFYSIISYPLPLDTLSTFCPITAIHSLINTAYSLQLNTAYRSSETEAEFSCLISCLVFLSLFRTNPADIFTFVTGITSITVNGKNAYELKGKFLDDLHKNAFSGTNREDAVEHIKYFLKIVDPIDLPNVNQDKLKRSCFPNLIGALWDYWKLGINEVEPANKKTFDLEETDHDDEQEIEWPTCSWREDGYCDRGNLPGAYIVGNTFRYQDLELYDALKDNKLKKEALKNKAIMEGIIDDNDESSDDGWKRWDGYEITNHD</sequence>
<evidence type="ECO:0000313" key="4">
    <source>
        <dbReference type="Proteomes" id="UP001151760"/>
    </source>
</evidence>
<keyword evidence="1" id="KW-0175">Coiled coil</keyword>
<reference evidence="3" key="1">
    <citation type="journal article" date="2022" name="Int. J. Mol. Sci.">
        <title>Draft Genome of Tanacetum Coccineum: Genomic Comparison of Closely Related Tanacetum-Family Plants.</title>
        <authorList>
            <person name="Yamashiro T."/>
            <person name="Shiraishi A."/>
            <person name="Nakayama K."/>
            <person name="Satake H."/>
        </authorList>
    </citation>
    <scope>NUCLEOTIDE SEQUENCE</scope>
</reference>
<dbReference type="EMBL" id="BQNB010015954">
    <property type="protein sequence ID" value="GJT46081.1"/>
    <property type="molecule type" value="Genomic_DNA"/>
</dbReference>
<keyword evidence="4" id="KW-1185">Reference proteome</keyword>